<dbReference type="Proteomes" id="UP000194127">
    <property type="component" value="Unassembled WGS sequence"/>
</dbReference>
<dbReference type="Gene3D" id="3.40.630.30">
    <property type="match status" value="1"/>
</dbReference>
<dbReference type="RefSeq" id="XP_024343750.1">
    <property type="nucleotide sequence ID" value="XM_024477271.1"/>
</dbReference>
<organism evidence="2 3">
    <name type="scientific">Postia placenta MAD-698-R-SB12</name>
    <dbReference type="NCBI Taxonomy" id="670580"/>
    <lineage>
        <taxon>Eukaryota</taxon>
        <taxon>Fungi</taxon>
        <taxon>Dikarya</taxon>
        <taxon>Basidiomycota</taxon>
        <taxon>Agaricomycotina</taxon>
        <taxon>Agaricomycetes</taxon>
        <taxon>Polyporales</taxon>
        <taxon>Adustoporiaceae</taxon>
        <taxon>Rhodonia</taxon>
    </lineage>
</organism>
<evidence type="ECO:0000313" key="3">
    <source>
        <dbReference type="Proteomes" id="UP000194127"/>
    </source>
</evidence>
<reference evidence="2 3" key="1">
    <citation type="submission" date="2017-04" db="EMBL/GenBank/DDBJ databases">
        <title>Genome Sequence of the Model Brown-Rot Fungus Postia placenta SB12.</title>
        <authorList>
            <consortium name="DOE Joint Genome Institute"/>
            <person name="Gaskell J."/>
            <person name="Kersten P."/>
            <person name="Larrondo L.F."/>
            <person name="Canessa P."/>
            <person name="Martinez D."/>
            <person name="Hibbett D."/>
            <person name="Schmoll M."/>
            <person name="Kubicek C.P."/>
            <person name="Martinez A.T."/>
            <person name="Yadav J."/>
            <person name="Master E."/>
            <person name="Magnuson J.K."/>
            <person name="James T."/>
            <person name="Yaver D."/>
            <person name="Berka R."/>
            <person name="Labutti K."/>
            <person name="Lipzen A."/>
            <person name="Aerts A."/>
            <person name="Barry K."/>
            <person name="Henrissat B."/>
            <person name="Blanchette R."/>
            <person name="Grigoriev I."/>
            <person name="Cullen D."/>
        </authorList>
    </citation>
    <scope>NUCLEOTIDE SEQUENCE [LARGE SCALE GENOMIC DNA]</scope>
    <source>
        <strain evidence="2 3">MAD-698-R-SB12</strain>
    </source>
</reference>
<dbReference type="EMBL" id="KZ110591">
    <property type="protein sequence ID" value="OSX66956.1"/>
    <property type="molecule type" value="Genomic_DNA"/>
</dbReference>
<dbReference type="AlphaFoldDB" id="A0A1X6NES9"/>
<keyword evidence="3" id="KW-1185">Reference proteome</keyword>
<evidence type="ECO:0000259" key="1">
    <source>
        <dbReference type="Pfam" id="PF00583"/>
    </source>
</evidence>
<protein>
    <recommendedName>
        <fullName evidence="1">N-acetyltransferase domain-containing protein</fullName>
    </recommendedName>
</protein>
<dbReference type="Pfam" id="PF00583">
    <property type="entry name" value="Acetyltransf_1"/>
    <property type="match status" value="1"/>
</dbReference>
<dbReference type="PANTHER" id="PTHR42791">
    <property type="entry name" value="GNAT FAMILY ACETYLTRANSFERASE"/>
    <property type="match status" value="1"/>
</dbReference>
<dbReference type="InterPro" id="IPR016181">
    <property type="entry name" value="Acyl_CoA_acyltransferase"/>
</dbReference>
<name>A0A1X6NES9_9APHY</name>
<dbReference type="PANTHER" id="PTHR42791:SF1">
    <property type="entry name" value="N-ACETYLTRANSFERASE DOMAIN-CONTAINING PROTEIN"/>
    <property type="match status" value="1"/>
</dbReference>
<dbReference type="STRING" id="670580.A0A1X6NES9"/>
<accession>A0A1X6NES9</accession>
<evidence type="ECO:0000313" key="2">
    <source>
        <dbReference type="EMBL" id="OSX66956.1"/>
    </source>
</evidence>
<dbReference type="SUPFAM" id="SSF55729">
    <property type="entry name" value="Acyl-CoA N-acyltransferases (Nat)"/>
    <property type="match status" value="1"/>
</dbReference>
<dbReference type="GO" id="GO:0016747">
    <property type="term" value="F:acyltransferase activity, transferring groups other than amino-acyl groups"/>
    <property type="evidence" value="ECO:0007669"/>
    <property type="project" value="InterPro"/>
</dbReference>
<dbReference type="InterPro" id="IPR052523">
    <property type="entry name" value="Trichothecene_AcTrans"/>
</dbReference>
<dbReference type="OrthoDB" id="2744543at2759"/>
<dbReference type="GeneID" id="36322221"/>
<sequence>MQVASQPRLSSDIRVTGADVRPLKYYEIPIAVKNIEDAFATDPIVSYVQGPLPTWRKLLHCVEIALQLVADIRVRGALTVHGGDAVASIQFPGPEDKLHKFLFAFWRRVNMGCATPEQNKRKKELGDKWMKAQKEAFGNRSEEMMHLYILATAPKKQGNGYGTALATSVTTKADSIGCVTALLSSNVLNTEFYQSCGFSTVVEFTLGENNPAWKKSPVIARLMVREPYSAWSSTRKSARTTSDM</sequence>
<gene>
    <name evidence="2" type="ORF">POSPLADRAFT_1037800</name>
</gene>
<dbReference type="InterPro" id="IPR000182">
    <property type="entry name" value="GNAT_dom"/>
</dbReference>
<proteinExistence type="predicted"/>
<feature type="domain" description="N-acetyltransferase" evidence="1">
    <location>
        <begin position="141"/>
        <end position="198"/>
    </location>
</feature>